<dbReference type="Proteomes" id="UP000005408">
    <property type="component" value="Unassembled WGS sequence"/>
</dbReference>
<sequence length="782" mass="87276">MTSGMDSIHSDSNQTLLVTGYDDDGSSSCEEISYTGSKWATVPHSLSPYPSEEEEQYFHSFPQLGCPTPPRNLHMEHKGENSIVLSWGPSKILDTTCKEINKPFIGYRVYVDDKPAAMINGLAALVHGLNPQITYKIYVKAVSSLGESNSSDILMTAMSQIAHNCTSSSESNRTDSDHDSTESSDMARKRKDNHQRQKRRIKSPRQDKRQLSRKGSSTSDQERHFFRSEKSKPSNNAYNVFKHPKIHTRPNSGSCKLPDSESQYSECVEGLPQPSESKQSPQAGSQNKGSSTSQMSETFTVDSSESLLMAISRAQSNPGVQDPCEQDEKSHRRKRSKDLKLSEVVDEDMNQNQASPSSGSVNSYSFNIAEENIKLHGNYINRTDDLPREKTQPLKKTKNKEYEWRRDIEMSSHMKDQEKKDVKKAWVKESPTAGEVHGIPIIDASKRHSSGSRPSSPAPTDASEKSEKKRSVAELLEKFSSKTSSNFGTSSLGTEGSEQHQSQPLKSRRTCSNEDVSIMPENRRTPTKNMSPSSGERRRTPSNGSESDVSEISNFSAARQLDMDKKPILGTTGINKLLQKLQNFSKSQEESLQNRAQKMKKKCEKSENSGIEEEQRRLRRISGGSDGDSVMERTVHQSDSSSQSDDPQLNKKPYKTHKRSGSDQRVTFLQQRQSSAPSTPSHHSANSSPGSHFDDYTSRPKTNVKRTASFHGETPSAKKEVQPRRSGSDENLYDKIQQQQAQTTDMLMAGMLNQNQDNQAGVNLHHIPILSGAQLQTRQKPP</sequence>
<feature type="compositionally biased region" description="Basic and acidic residues" evidence="1">
    <location>
        <begin position="172"/>
        <end position="187"/>
    </location>
</feature>
<organism evidence="3 4">
    <name type="scientific">Magallana gigas</name>
    <name type="common">Pacific oyster</name>
    <name type="synonym">Crassostrea gigas</name>
    <dbReference type="NCBI Taxonomy" id="29159"/>
    <lineage>
        <taxon>Eukaryota</taxon>
        <taxon>Metazoa</taxon>
        <taxon>Spiralia</taxon>
        <taxon>Lophotrochozoa</taxon>
        <taxon>Mollusca</taxon>
        <taxon>Bivalvia</taxon>
        <taxon>Autobranchia</taxon>
        <taxon>Pteriomorphia</taxon>
        <taxon>Ostreida</taxon>
        <taxon>Ostreoidea</taxon>
        <taxon>Ostreidae</taxon>
        <taxon>Magallana</taxon>
    </lineage>
</organism>
<feature type="compositionally biased region" description="Polar residues" evidence="1">
    <location>
        <begin position="541"/>
        <end position="557"/>
    </location>
</feature>
<dbReference type="PROSITE" id="PS50853">
    <property type="entry name" value="FN3"/>
    <property type="match status" value="1"/>
</dbReference>
<dbReference type="AlphaFoldDB" id="A0A8W8JHZ9"/>
<feature type="region of interest" description="Disordered" evidence="1">
    <location>
        <begin position="585"/>
        <end position="731"/>
    </location>
</feature>
<reference evidence="3" key="1">
    <citation type="submission" date="2022-08" db="UniProtKB">
        <authorList>
            <consortium name="EnsemblMetazoa"/>
        </authorList>
    </citation>
    <scope>IDENTIFICATION</scope>
    <source>
        <strain evidence="3">05x7-T-G4-1.051#20</strain>
    </source>
</reference>
<feature type="compositionally biased region" description="Low complexity" evidence="1">
    <location>
        <begin position="481"/>
        <end position="491"/>
    </location>
</feature>
<feature type="compositionally biased region" description="Low complexity" evidence="1">
    <location>
        <begin position="674"/>
        <end position="689"/>
    </location>
</feature>
<dbReference type="InterPro" id="IPR013783">
    <property type="entry name" value="Ig-like_fold"/>
</dbReference>
<evidence type="ECO:0000259" key="2">
    <source>
        <dbReference type="PROSITE" id="PS50853"/>
    </source>
</evidence>
<feature type="compositionally biased region" description="Polar residues" evidence="1">
    <location>
        <begin position="492"/>
        <end position="505"/>
    </location>
</feature>
<keyword evidence="4" id="KW-1185">Reference proteome</keyword>
<accession>A0A8W8JHZ9</accession>
<protein>
    <recommendedName>
        <fullName evidence="2">Fibronectin type-III domain-containing protein</fullName>
    </recommendedName>
</protein>
<feature type="compositionally biased region" description="Basic and acidic residues" evidence="1">
    <location>
        <begin position="220"/>
        <end position="232"/>
    </location>
</feature>
<feature type="compositionally biased region" description="Basic and acidic residues" evidence="1">
    <location>
        <begin position="409"/>
        <end position="427"/>
    </location>
</feature>
<dbReference type="InterPro" id="IPR003961">
    <property type="entry name" value="FN3_dom"/>
</dbReference>
<feature type="compositionally biased region" description="Polar residues" evidence="1">
    <location>
        <begin position="249"/>
        <end position="265"/>
    </location>
</feature>
<feature type="compositionally biased region" description="Polar residues" evidence="1">
    <location>
        <begin position="350"/>
        <end position="363"/>
    </location>
</feature>
<feature type="domain" description="Fibronectin type-III" evidence="2">
    <location>
        <begin position="69"/>
        <end position="162"/>
    </location>
</feature>
<feature type="region of interest" description="Disordered" evidence="1">
    <location>
        <begin position="313"/>
        <end position="363"/>
    </location>
</feature>
<feature type="compositionally biased region" description="Polar residues" evidence="1">
    <location>
        <begin position="274"/>
        <end position="300"/>
    </location>
</feature>
<dbReference type="SMART" id="SM00060">
    <property type="entry name" value="FN3"/>
    <property type="match status" value="1"/>
</dbReference>
<feature type="compositionally biased region" description="Basic and acidic residues" evidence="1">
    <location>
        <begin position="462"/>
        <end position="480"/>
    </location>
</feature>
<dbReference type="CDD" id="cd00063">
    <property type="entry name" value="FN3"/>
    <property type="match status" value="1"/>
</dbReference>
<feature type="compositionally biased region" description="Low complexity" evidence="1">
    <location>
        <begin position="637"/>
        <end position="647"/>
    </location>
</feature>
<evidence type="ECO:0000256" key="1">
    <source>
        <dbReference type="SAM" id="MobiDB-lite"/>
    </source>
</evidence>
<feature type="compositionally biased region" description="Polar residues" evidence="1">
    <location>
        <begin position="585"/>
        <end position="596"/>
    </location>
</feature>
<proteinExistence type="predicted"/>
<feature type="region of interest" description="Disordered" evidence="1">
    <location>
        <begin position="164"/>
        <end position="300"/>
    </location>
</feature>
<feature type="region of interest" description="Disordered" evidence="1">
    <location>
        <begin position="409"/>
        <end position="567"/>
    </location>
</feature>
<feature type="compositionally biased region" description="Basic and acidic residues" evidence="1">
    <location>
        <begin position="716"/>
        <end position="728"/>
    </location>
</feature>
<dbReference type="SUPFAM" id="SSF49265">
    <property type="entry name" value="Fibronectin type III"/>
    <property type="match status" value="1"/>
</dbReference>
<feature type="compositionally biased region" description="Basic residues" evidence="1">
    <location>
        <begin position="188"/>
        <end position="203"/>
    </location>
</feature>
<name>A0A8W8JHZ9_MAGGI</name>
<dbReference type="Gene3D" id="2.60.40.10">
    <property type="entry name" value="Immunoglobulins"/>
    <property type="match status" value="1"/>
</dbReference>
<evidence type="ECO:0000313" key="3">
    <source>
        <dbReference type="EnsemblMetazoa" id="G18692.2:cds"/>
    </source>
</evidence>
<evidence type="ECO:0000313" key="4">
    <source>
        <dbReference type="Proteomes" id="UP000005408"/>
    </source>
</evidence>
<dbReference type="EnsemblMetazoa" id="G18692.2">
    <property type="protein sequence ID" value="G18692.2:cds"/>
    <property type="gene ID" value="G18692"/>
</dbReference>
<dbReference type="InterPro" id="IPR036116">
    <property type="entry name" value="FN3_sf"/>
</dbReference>
<dbReference type="Pfam" id="PF00041">
    <property type="entry name" value="fn3"/>
    <property type="match status" value="1"/>
</dbReference>
<feature type="compositionally biased region" description="Polar residues" evidence="1">
    <location>
        <begin position="663"/>
        <end position="673"/>
    </location>
</feature>